<dbReference type="InterPro" id="IPR013424">
    <property type="entry name" value="Ice-binding_C"/>
</dbReference>
<keyword evidence="4" id="KW-1185">Reference proteome</keyword>
<evidence type="ECO:0000313" key="4">
    <source>
        <dbReference type="Proteomes" id="UP000323917"/>
    </source>
</evidence>
<accession>A0A5B9Q9F9</accession>
<feature type="domain" description="Ice-binding protein C-terminal" evidence="2">
    <location>
        <begin position="259"/>
        <end position="280"/>
    </location>
</feature>
<keyword evidence="1" id="KW-0732">Signal</keyword>
<proteinExistence type="predicted"/>
<dbReference type="RefSeq" id="WP_148072729.1">
    <property type="nucleotide sequence ID" value="NZ_CP042913.1"/>
</dbReference>
<feature type="chain" id="PRO_5022959193" description="Ice-binding protein C-terminal domain-containing protein" evidence="1">
    <location>
        <begin position="25"/>
        <end position="282"/>
    </location>
</feature>
<dbReference type="AlphaFoldDB" id="A0A5B9Q9F9"/>
<organism evidence="3 4">
    <name type="scientific">Bythopirellula goksoeyrii</name>
    <dbReference type="NCBI Taxonomy" id="1400387"/>
    <lineage>
        <taxon>Bacteria</taxon>
        <taxon>Pseudomonadati</taxon>
        <taxon>Planctomycetota</taxon>
        <taxon>Planctomycetia</taxon>
        <taxon>Pirellulales</taxon>
        <taxon>Lacipirellulaceae</taxon>
        <taxon>Bythopirellula</taxon>
    </lineage>
</organism>
<dbReference type="OrthoDB" id="260011at2"/>
<evidence type="ECO:0000256" key="1">
    <source>
        <dbReference type="SAM" id="SignalP"/>
    </source>
</evidence>
<reference evidence="3 4" key="1">
    <citation type="submission" date="2019-08" db="EMBL/GenBank/DDBJ databases">
        <title>Deep-cultivation of Planctomycetes and their phenomic and genomic characterization uncovers novel biology.</title>
        <authorList>
            <person name="Wiegand S."/>
            <person name="Jogler M."/>
            <person name="Boedeker C."/>
            <person name="Pinto D."/>
            <person name="Vollmers J."/>
            <person name="Rivas-Marin E."/>
            <person name="Kohn T."/>
            <person name="Peeters S.H."/>
            <person name="Heuer A."/>
            <person name="Rast P."/>
            <person name="Oberbeckmann S."/>
            <person name="Bunk B."/>
            <person name="Jeske O."/>
            <person name="Meyerdierks A."/>
            <person name="Storesund J.E."/>
            <person name="Kallscheuer N."/>
            <person name="Luecker S."/>
            <person name="Lage O.M."/>
            <person name="Pohl T."/>
            <person name="Merkel B.J."/>
            <person name="Hornburger P."/>
            <person name="Mueller R.-W."/>
            <person name="Bruemmer F."/>
            <person name="Labrenz M."/>
            <person name="Spormann A.M."/>
            <person name="Op den Camp H."/>
            <person name="Overmann J."/>
            <person name="Amann R."/>
            <person name="Jetten M.S.M."/>
            <person name="Mascher T."/>
            <person name="Medema M.H."/>
            <person name="Devos D.P."/>
            <person name="Kaster A.-K."/>
            <person name="Ovreas L."/>
            <person name="Rohde M."/>
            <person name="Galperin M.Y."/>
            <person name="Jogler C."/>
        </authorList>
    </citation>
    <scope>NUCLEOTIDE SEQUENCE [LARGE SCALE GENOMIC DNA]</scope>
    <source>
        <strain evidence="3 4">Pr1d</strain>
    </source>
</reference>
<dbReference type="EMBL" id="CP042913">
    <property type="protein sequence ID" value="QEG34032.1"/>
    <property type="molecule type" value="Genomic_DNA"/>
</dbReference>
<evidence type="ECO:0000313" key="3">
    <source>
        <dbReference type="EMBL" id="QEG34032.1"/>
    </source>
</evidence>
<gene>
    <name evidence="3" type="ORF">Pr1d_13040</name>
</gene>
<evidence type="ECO:0000259" key="2">
    <source>
        <dbReference type="Pfam" id="PF07589"/>
    </source>
</evidence>
<sequence length="282" mass="29919" precursor="true">MKKQLSLVLVATAIVAMTGGIASATTFMSDTFSYADGELTSNDGTGDNVSGGAWRSHSGETFDDNIDVISGQAELLNSGSEDAHRDAVFGGLQQIGAGETWYYAALVTVNDRRADPNNESLNNDYFIHFMDNGFGFRTRTWIDDPNVADPTKFTFGLSATSGSQAAKWATDLDFGQEYKIVGSYAVSTGETNLWVDPVDSSSTKITHTDGAAALTLIQALGLRQDFVGGTPNNQILVNSVALGNDFDSVLMNAMNGSNIPEPTSLAMAFLALVGIVGSRRSL</sequence>
<dbReference type="KEGG" id="bgok:Pr1d_13040"/>
<name>A0A5B9Q9F9_9BACT</name>
<feature type="signal peptide" evidence="1">
    <location>
        <begin position="1"/>
        <end position="24"/>
    </location>
</feature>
<dbReference type="Proteomes" id="UP000323917">
    <property type="component" value="Chromosome"/>
</dbReference>
<protein>
    <recommendedName>
        <fullName evidence="2">Ice-binding protein C-terminal domain-containing protein</fullName>
    </recommendedName>
</protein>
<dbReference type="Pfam" id="PF07589">
    <property type="entry name" value="PEP-CTERM"/>
    <property type="match status" value="1"/>
</dbReference>